<evidence type="ECO:0000313" key="2">
    <source>
        <dbReference type="EMBL" id="ORE20587.1"/>
    </source>
</evidence>
<dbReference type="Proteomes" id="UP000242381">
    <property type="component" value="Unassembled WGS sequence"/>
</dbReference>
<dbReference type="EMBL" id="KV921291">
    <property type="protein sequence ID" value="ORE20587.1"/>
    <property type="molecule type" value="Genomic_DNA"/>
</dbReference>
<proteinExistence type="predicted"/>
<evidence type="ECO:0000313" key="3">
    <source>
        <dbReference type="Proteomes" id="UP000242381"/>
    </source>
</evidence>
<name>A0A1X0S8B2_RHIZD</name>
<accession>A0A1X0S8B2</accession>
<reference evidence="2 3" key="1">
    <citation type="journal article" date="2016" name="Proc. Natl. Acad. Sci. U.S.A.">
        <title>Lipid metabolic changes in an early divergent fungus govern the establishment of a mutualistic symbiosis with endobacteria.</title>
        <authorList>
            <person name="Lastovetsky O.A."/>
            <person name="Gaspar M.L."/>
            <person name="Mondo S.J."/>
            <person name="LaButti K.M."/>
            <person name="Sandor L."/>
            <person name="Grigoriev I.V."/>
            <person name="Henry S.A."/>
            <person name="Pawlowska T.E."/>
        </authorList>
    </citation>
    <scope>NUCLEOTIDE SEQUENCE [LARGE SCALE GENOMIC DNA]</scope>
    <source>
        <strain evidence="2 3">ATCC 11559</strain>
    </source>
</reference>
<sequence length="114" mass="13050">MNPLLDILLHVVYTNLKLKLDIPFIVELDKTLSIAYPCLTLQYYMQNRMDNDAYDNFSGNTNDEITTIVKDRAQKIIGNERISPVIYTEDEEEKEEEEESDEDGDSTVGQANAT</sequence>
<protein>
    <submittedName>
        <fullName evidence="2">Uncharacterized protein</fullName>
    </submittedName>
</protein>
<organism evidence="2 3">
    <name type="scientific">Rhizopus microsporus</name>
    <dbReference type="NCBI Taxonomy" id="58291"/>
    <lineage>
        <taxon>Eukaryota</taxon>
        <taxon>Fungi</taxon>
        <taxon>Fungi incertae sedis</taxon>
        <taxon>Mucoromycota</taxon>
        <taxon>Mucoromycotina</taxon>
        <taxon>Mucoromycetes</taxon>
        <taxon>Mucorales</taxon>
        <taxon>Mucorineae</taxon>
        <taxon>Rhizopodaceae</taxon>
        <taxon>Rhizopus</taxon>
    </lineage>
</organism>
<gene>
    <name evidence="2" type="ORF">BCV71DRAFT_233000</name>
</gene>
<dbReference type="AlphaFoldDB" id="A0A1X0S8B2"/>
<feature type="compositionally biased region" description="Acidic residues" evidence="1">
    <location>
        <begin position="88"/>
        <end position="105"/>
    </location>
</feature>
<evidence type="ECO:0000256" key="1">
    <source>
        <dbReference type="SAM" id="MobiDB-lite"/>
    </source>
</evidence>
<feature type="region of interest" description="Disordered" evidence="1">
    <location>
        <begin position="82"/>
        <end position="114"/>
    </location>
</feature>